<dbReference type="Pfam" id="PF13884">
    <property type="entry name" value="Peptidase_S74"/>
    <property type="match status" value="1"/>
</dbReference>
<dbReference type="InterPro" id="IPR025719">
    <property type="entry name" value="MYRF_C2"/>
</dbReference>
<feature type="region of interest" description="Disordered" evidence="8">
    <location>
        <begin position="1170"/>
        <end position="1193"/>
    </location>
</feature>
<keyword evidence="5 7" id="KW-0238">DNA-binding</keyword>
<name>A0A9Q0M752_BLOTA</name>
<feature type="compositionally biased region" description="Polar residues" evidence="8">
    <location>
        <begin position="170"/>
        <end position="189"/>
    </location>
</feature>
<keyword evidence="3 9" id="KW-0812">Transmembrane</keyword>
<feature type="compositionally biased region" description="Polar residues" evidence="8">
    <location>
        <begin position="982"/>
        <end position="992"/>
    </location>
</feature>
<evidence type="ECO:0000259" key="11">
    <source>
        <dbReference type="PROSITE" id="PS51688"/>
    </source>
</evidence>
<dbReference type="GO" id="GO:0045893">
    <property type="term" value="P:positive regulation of DNA-templated transcription"/>
    <property type="evidence" value="ECO:0007669"/>
    <property type="project" value="TreeGrafter"/>
</dbReference>
<evidence type="ECO:0000256" key="6">
    <source>
        <dbReference type="ARBA" id="ARBA00023136"/>
    </source>
</evidence>
<evidence type="ECO:0000256" key="2">
    <source>
        <dbReference type="ARBA" id="ARBA00008221"/>
    </source>
</evidence>
<keyword evidence="6 9" id="KW-0472">Membrane</keyword>
<comment type="similarity">
    <text evidence="2">Belongs to the MRF family.</text>
</comment>
<feature type="compositionally biased region" description="Polar residues" evidence="8">
    <location>
        <begin position="274"/>
        <end position="284"/>
    </location>
</feature>
<organism evidence="12 13">
    <name type="scientific">Blomia tropicalis</name>
    <name type="common">Mite</name>
    <dbReference type="NCBI Taxonomy" id="40697"/>
    <lineage>
        <taxon>Eukaryota</taxon>
        <taxon>Metazoa</taxon>
        <taxon>Ecdysozoa</taxon>
        <taxon>Arthropoda</taxon>
        <taxon>Chelicerata</taxon>
        <taxon>Arachnida</taxon>
        <taxon>Acari</taxon>
        <taxon>Acariformes</taxon>
        <taxon>Sarcoptiformes</taxon>
        <taxon>Astigmata</taxon>
        <taxon>Glycyphagoidea</taxon>
        <taxon>Echimyopodidae</taxon>
        <taxon>Blomia</taxon>
    </lineage>
</organism>
<dbReference type="GO" id="GO:0043565">
    <property type="term" value="F:sequence-specific DNA binding"/>
    <property type="evidence" value="ECO:0007669"/>
    <property type="project" value="TreeGrafter"/>
</dbReference>
<dbReference type="PANTHER" id="PTHR13029">
    <property type="match status" value="1"/>
</dbReference>
<feature type="region of interest" description="Disordered" evidence="8">
    <location>
        <begin position="337"/>
        <end position="461"/>
    </location>
</feature>
<feature type="DNA-binding region" description="NDT80" evidence="7">
    <location>
        <begin position="408"/>
        <end position="657"/>
    </location>
</feature>
<dbReference type="OMA" id="HPTSMEN"/>
<evidence type="ECO:0000313" key="13">
    <source>
        <dbReference type="Proteomes" id="UP001142055"/>
    </source>
</evidence>
<evidence type="ECO:0008006" key="14">
    <source>
        <dbReference type="Google" id="ProtNLM"/>
    </source>
</evidence>
<feature type="compositionally biased region" description="Basic residues" evidence="8">
    <location>
        <begin position="259"/>
        <end position="273"/>
    </location>
</feature>
<evidence type="ECO:0000256" key="4">
    <source>
        <dbReference type="ARBA" id="ARBA00022989"/>
    </source>
</evidence>
<feature type="compositionally biased region" description="Low complexity" evidence="8">
    <location>
        <begin position="190"/>
        <end position="211"/>
    </location>
</feature>
<evidence type="ECO:0000256" key="3">
    <source>
        <dbReference type="ARBA" id="ARBA00022692"/>
    </source>
</evidence>
<feature type="compositionally biased region" description="Polar residues" evidence="8">
    <location>
        <begin position="1040"/>
        <end position="1050"/>
    </location>
</feature>
<dbReference type="Proteomes" id="UP001142055">
    <property type="component" value="Chromosome 2"/>
</dbReference>
<feature type="compositionally biased region" description="Low complexity" evidence="8">
    <location>
        <begin position="371"/>
        <end position="383"/>
    </location>
</feature>
<dbReference type="InterPro" id="IPR024061">
    <property type="entry name" value="NDT80_DNA-bd_dom"/>
</dbReference>
<dbReference type="GO" id="GO:0005634">
    <property type="term" value="C:nucleus"/>
    <property type="evidence" value="ECO:0007669"/>
    <property type="project" value="TreeGrafter"/>
</dbReference>
<feature type="compositionally biased region" description="Low complexity" evidence="8">
    <location>
        <begin position="132"/>
        <end position="164"/>
    </location>
</feature>
<dbReference type="GO" id="GO:0016540">
    <property type="term" value="P:protein autoprocessing"/>
    <property type="evidence" value="ECO:0007669"/>
    <property type="project" value="InterPro"/>
</dbReference>
<keyword evidence="4 9" id="KW-1133">Transmembrane helix</keyword>
<dbReference type="GO" id="GO:0003700">
    <property type="term" value="F:DNA-binding transcription factor activity"/>
    <property type="evidence" value="ECO:0007669"/>
    <property type="project" value="UniProtKB-UniRule"/>
</dbReference>
<feature type="region of interest" description="Disordered" evidence="8">
    <location>
        <begin position="132"/>
        <end position="221"/>
    </location>
</feature>
<feature type="compositionally biased region" description="Polar residues" evidence="8">
    <location>
        <begin position="421"/>
        <end position="438"/>
    </location>
</feature>
<dbReference type="InterPro" id="IPR026932">
    <property type="entry name" value="MYRF_ICA"/>
</dbReference>
<dbReference type="PROSITE" id="PS51688">
    <property type="entry name" value="ICA"/>
    <property type="match status" value="1"/>
</dbReference>
<evidence type="ECO:0000256" key="8">
    <source>
        <dbReference type="SAM" id="MobiDB-lite"/>
    </source>
</evidence>
<evidence type="ECO:0000256" key="1">
    <source>
        <dbReference type="ARBA" id="ARBA00004167"/>
    </source>
</evidence>
<dbReference type="InterPro" id="IPR008967">
    <property type="entry name" value="p53-like_TF_DNA-bd_sf"/>
</dbReference>
<dbReference type="SUPFAM" id="SSF49417">
    <property type="entry name" value="p53-like transcription factors"/>
    <property type="match status" value="1"/>
</dbReference>
<dbReference type="Pfam" id="PF13887">
    <property type="entry name" value="MYRF_ICA"/>
    <property type="match status" value="1"/>
</dbReference>
<feature type="compositionally biased region" description="Low complexity" evidence="8">
    <location>
        <begin position="1078"/>
        <end position="1095"/>
    </location>
</feature>
<comment type="caution">
    <text evidence="12">The sequence shown here is derived from an EMBL/GenBank/DDBJ whole genome shotgun (WGS) entry which is preliminary data.</text>
</comment>
<dbReference type="PANTHER" id="PTHR13029:SF18">
    <property type="entry name" value="MYELIN REGULATORY FACTOR HOMOLOG 1"/>
    <property type="match status" value="1"/>
</dbReference>
<dbReference type="InterPro" id="IPR030392">
    <property type="entry name" value="S74_ICA"/>
</dbReference>
<dbReference type="InterPro" id="IPR051577">
    <property type="entry name" value="MRF-like"/>
</dbReference>
<dbReference type="GO" id="GO:0005789">
    <property type="term" value="C:endoplasmic reticulum membrane"/>
    <property type="evidence" value="ECO:0007669"/>
    <property type="project" value="TreeGrafter"/>
</dbReference>
<evidence type="ECO:0000256" key="7">
    <source>
        <dbReference type="PROSITE-ProRule" id="PRU00850"/>
    </source>
</evidence>
<proteinExistence type="inferred from homology"/>
<dbReference type="EMBL" id="JAPWDV010000002">
    <property type="protein sequence ID" value="KAJ6220237.1"/>
    <property type="molecule type" value="Genomic_DNA"/>
</dbReference>
<dbReference type="GO" id="GO:0006357">
    <property type="term" value="P:regulation of transcription by RNA polymerase II"/>
    <property type="evidence" value="ECO:0007669"/>
    <property type="project" value="UniProtKB-ARBA"/>
</dbReference>
<dbReference type="CDD" id="cd10144">
    <property type="entry name" value="Peptidase_S74_CIMCD"/>
    <property type="match status" value="1"/>
</dbReference>
<comment type="subcellular location">
    <subcellularLocation>
        <location evidence="1">Membrane</location>
        <topology evidence="1">Single-pass membrane protein</topology>
    </subcellularLocation>
</comment>
<keyword evidence="13" id="KW-1185">Reference proteome</keyword>
<protein>
    <recommendedName>
        <fullName evidence="14">Myelin regulatory factor</fullName>
    </recommendedName>
</protein>
<accession>A0A9Q0M752</accession>
<reference evidence="12" key="1">
    <citation type="submission" date="2022-12" db="EMBL/GenBank/DDBJ databases">
        <title>Genome assemblies of Blomia tropicalis.</title>
        <authorList>
            <person name="Cui Y."/>
        </authorList>
    </citation>
    <scope>NUCLEOTIDE SEQUENCE</scope>
    <source>
        <tissue evidence="12">Adult mites</tissue>
    </source>
</reference>
<feature type="domain" description="Peptidase S74" evidence="11">
    <location>
        <begin position="703"/>
        <end position="813"/>
    </location>
</feature>
<feature type="region of interest" description="Disordered" evidence="8">
    <location>
        <begin position="1040"/>
        <end position="1095"/>
    </location>
</feature>
<evidence type="ECO:0000256" key="9">
    <source>
        <dbReference type="SAM" id="Phobius"/>
    </source>
</evidence>
<feature type="compositionally biased region" description="Low complexity" evidence="8">
    <location>
        <begin position="444"/>
        <end position="458"/>
    </location>
</feature>
<feature type="region of interest" description="Disordered" evidence="8">
    <location>
        <begin position="929"/>
        <end position="1000"/>
    </location>
</feature>
<evidence type="ECO:0000313" key="12">
    <source>
        <dbReference type="EMBL" id="KAJ6220237.1"/>
    </source>
</evidence>
<sequence length="1355" mass="149453">MVTVDVPVGCRIGWPVSPPTKGPSRTDFSGIDNAALDFSQLEEYINDEANNNIYFQDGLINSNENNNRLVTVESGGTTFVSNSHLTSVLLNGSNAVLIANGTGATTPESIGKNHLLGAQDYNSYTITNGTGTNTTNTTLTGTSVPTSSSSLNLPDSPPDSGSEPPFSPSNESDNTKLVSSTSCANTINGTSKSSSQSTKTDQLVIQQQQLQPPTSTETPGMENMKHFAEYSSHHPLNIKLETSLTNMPHQLHAPSHPTHISHHHAHLGPHHHSVPSSMEGNTQIPLLPQDGSPISQMVSIGPSLSVSSAMMTHGGLVPNGGGPVHTAAMLHTNGAHLYGTGGSSDDYQSIPQSHYQSHVAPPPPPPPPPGQQHQQSPVPGTQPTQPPSSTPQSATANKKRKVSEVQSKSMHNGTGVGNGSGPSSANIYIKQEPSSLSPDSALHGSGNSSCTSSNNGSNVHSTQQCEDEYFDYGPDSQMYVDSFYQCIRFTPFNPTASCPVLDINFKEITQLSYRVDADKGFNFSNADDAFVCQKKNHFQVTVHAQTLITPVYVKVGEGNIQKIEHFYLHFYGVKVESPTQTIKVEQSQSDRSKKAFHPVRIELSSEHVCKPNPDQRYFYLVVSLCAHVGEQVYQLAAQASERIIVRASNPGQFENDVELLWQKGTVQDTIFHSGKVGINTDRPDESLVVYGNAKVTGNIMQPSDERAKTNIEEIDTRAQLKNVSNMRIVRYQFKPGFAKQVGINAQELDGTGILAQEVQKILPEAVKQTGDIVLSNGETIENFLVVNKDRIFMENLGAVKELCKVTDNLETRIDELERMNVKLSKFNRFDSIKSVSSSSIFSRTSTSNTCSSQSGYHNRTCRRSYHKSCNTTPMPTVCTNRFIQSVTMILVLIMALCLVSIAGLYILEYHRRHDHPTLMNHHHPTNTYYTHDSSPYQIPNYHSSPNVNHHQYNPPHITPSYQTSYVHNSVSDSFKDKKQRSQSDSYLTSAPNTRHPRPTAIPILKPQVLGIPYGCLDTSSPTLSSSTCVQYCCLDDGYNAHNTPSTSTKEPMTMTPKDDDDRSYQSKGQDVKLMPNRTTQSSTTHSINSSSDIPSTSASTIVGKIVPPPILPPQPIGGNYFEPVPPHSKFDSNEQTNVNKKKRTDKGFSFGKYSGAGSIQDIHSMNDYFASKSNRRRRRRRRETGKSIGMSSQTIDNYPRKDFSRTVELIKLLELNATIDYSYCTKLQCMQGVGSKFDYIIPISKYMDLEYVTLQFSLNQEMKVDHCALKEVPISCQTGHYDNIPQSYKKGPHHILMPESNPHWRLPIGIYQHSSYVFRILARNVDADSPCSLPDSQTGISFVEYKFDFVRKCDK</sequence>
<feature type="compositionally biased region" description="Basic residues" evidence="8">
    <location>
        <begin position="1173"/>
        <end position="1183"/>
    </location>
</feature>
<gene>
    <name evidence="12" type="ORF">RDWZM_006049</name>
</gene>
<feature type="compositionally biased region" description="Polar residues" evidence="8">
    <location>
        <begin position="959"/>
        <end position="972"/>
    </location>
</feature>
<feature type="compositionally biased region" description="Polar residues" evidence="8">
    <location>
        <begin position="932"/>
        <end position="951"/>
    </location>
</feature>
<dbReference type="Pfam" id="PF13888">
    <property type="entry name" value="MRF_C2"/>
    <property type="match status" value="1"/>
</dbReference>
<feature type="domain" description="NDT80" evidence="10">
    <location>
        <begin position="408"/>
        <end position="657"/>
    </location>
</feature>
<feature type="compositionally biased region" description="Polar residues" evidence="8">
    <location>
        <begin position="343"/>
        <end position="355"/>
    </location>
</feature>
<dbReference type="PROSITE" id="PS51517">
    <property type="entry name" value="NDT80"/>
    <property type="match status" value="1"/>
</dbReference>
<evidence type="ECO:0000256" key="5">
    <source>
        <dbReference type="ARBA" id="ARBA00023125"/>
    </source>
</evidence>
<feature type="region of interest" description="Disordered" evidence="8">
    <location>
        <begin position="253"/>
        <end position="286"/>
    </location>
</feature>
<feature type="compositionally biased region" description="Pro residues" evidence="8">
    <location>
        <begin position="360"/>
        <end position="370"/>
    </location>
</feature>
<evidence type="ECO:0000259" key="10">
    <source>
        <dbReference type="PROSITE" id="PS51517"/>
    </source>
</evidence>
<feature type="transmembrane region" description="Helical" evidence="9">
    <location>
        <begin position="882"/>
        <end position="907"/>
    </location>
</feature>
<dbReference type="Pfam" id="PF05224">
    <property type="entry name" value="NDT80_PhoG"/>
    <property type="match status" value="2"/>
</dbReference>